<dbReference type="InterPro" id="IPR013383">
    <property type="entry name" value="CRISPR-assoc_prot_DxTHG_CS"/>
</dbReference>
<sequence>MPNHLLSFLGTGNYLPCRYQYAGETSSVVNYIQLALLELLKDLQRSDTRVSIFLTREAREKHWEPDACSPSSSPRLGYLLKEKFPFIDVQAVLIPEGKNTEELWQIFKIVFDHLKEGETLYLDVTHSFRSLPIFGLALLNYSRIVKNVQIGGIFYGAFEVMGPAKEVERIAPEDRIAPVFDLGNVYTLMEWSTAVHVFLSTGRAEELAELVRGNLKPVLSDPGKTNLEAKGEQKLADMLRIVSLDLLTNRGAAIQKGETFLKLQRTFQDLQGKSLNFKPLEPLLYKVQEKIHGFREEDLRNGYRGVQWCIQHGWVQQGITQLQETIITHQLKFLSENPADREKREIVSIVFGAKGSPLGTADRGYQEGLKRNQHLTKTIFDHKFCEVASPPYNQLRDLRNSINHGGFTEQTSAIRFKTNLEESFTLLKNRYKETYSEELF</sequence>
<organism evidence="1">
    <name type="scientific">candidate division WOR-3 bacterium</name>
    <dbReference type="NCBI Taxonomy" id="2052148"/>
    <lineage>
        <taxon>Bacteria</taxon>
        <taxon>Bacteria division WOR-3</taxon>
    </lineage>
</organism>
<gene>
    <name evidence="1" type="ORF">ENV38_05055</name>
</gene>
<dbReference type="InterPro" id="IPR011742">
    <property type="entry name" value="CRISPR-assoc_prot_TM1812"/>
</dbReference>
<dbReference type="EMBL" id="DTGD01000187">
    <property type="protein sequence ID" value="HGB36254.1"/>
    <property type="molecule type" value="Genomic_DNA"/>
</dbReference>
<accession>A0A7V3NVH1</accession>
<dbReference type="AlphaFoldDB" id="A0A7V3NVH1"/>
<dbReference type="NCBIfam" id="TIGR02221">
    <property type="entry name" value="cas_TM1812"/>
    <property type="match status" value="1"/>
</dbReference>
<dbReference type="CDD" id="cd09732">
    <property type="entry name" value="Csx1_III-U"/>
    <property type="match status" value="1"/>
</dbReference>
<evidence type="ECO:0000313" key="1">
    <source>
        <dbReference type="EMBL" id="HGB36254.1"/>
    </source>
</evidence>
<protein>
    <submittedName>
        <fullName evidence="1">TIGR02221 family CRISPR-associated protein</fullName>
    </submittedName>
</protein>
<name>A0A7V3NVH1_UNCW3</name>
<proteinExistence type="predicted"/>
<reference evidence="1" key="1">
    <citation type="journal article" date="2020" name="mSystems">
        <title>Genome- and Community-Level Interaction Insights into Carbon Utilization and Element Cycling Functions of Hydrothermarchaeota in Hydrothermal Sediment.</title>
        <authorList>
            <person name="Zhou Z."/>
            <person name="Liu Y."/>
            <person name="Xu W."/>
            <person name="Pan J."/>
            <person name="Luo Z.H."/>
            <person name="Li M."/>
        </authorList>
    </citation>
    <scope>NUCLEOTIDE SEQUENCE [LARGE SCALE GENOMIC DNA]</scope>
    <source>
        <strain evidence="1">SpSt-754</strain>
    </source>
</reference>
<dbReference type="NCBIfam" id="TIGR02549">
    <property type="entry name" value="CRISPR_DxTHG"/>
    <property type="match status" value="1"/>
</dbReference>
<comment type="caution">
    <text evidence="1">The sequence shown here is derived from an EMBL/GenBank/DDBJ whole genome shotgun (WGS) entry which is preliminary data.</text>
</comment>